<evidence type="ECO:0000313" key="3">
    <source>
        <dbReference type="EMBL" id="PZN01015.1"/>
    </source>
</evidence>
<name>A0A2W4JPN3_9PSEU</name>
<protein>
    <submittedName>
        <fullName evidence="3">DUF983 domain-containing protein</fullName>
    </submittedName>
</protein>
<reference evidence="3" key="1">
    <citation type="submission" date="2018-05" db="EMBL/GenBank/DDBJ databases">
        <authorList>
            <person name="Lanie J.A."/>
            <person name="Ng W.-L."/>
            <person name="Kazmierczak K.M."/>
            <person name="Andrzejewski T.M."/>
            <person name="Davidsen T.M."/>
            <person name="Wayne K.J."/>
            <person name="Tettelin H."/>
            <person name="Glass J.I."/>
            <person name="Rusch D."/>
            <person name="Podicherti R."/>
            <person name="Tsui H.-C.T."/>
            <person name="Winkler M.E."/>
        </authorList>
    </citation>
    <scope>NUCLEOTIDE SEQUENCE</scope>
    <source>
        <strain evidence="3">ZC4RG45</strain>
    </source>
</reference>
<sequence>MAEQSVIAADGRKWTLRSQLEWRAPATAEDFEHDVTGGQVSAAIMISLVVIFAAVLFLWMPDAVVVPSWVVLLLALIILFFPTRWALRRPWRVVAETVENDEDAEPERWVGTVRGVFKVQGELKRIKTAIEEHSMPDINGPLRPVE</sequence>
<reference evidence="2 4" key="3">
    <citation type="journal article" date="2021" name="BMC Genomics">
        <title>Genome-resolved metagenome and metatranscriptome analyses of thermophilic composting reveal key bacterial players and their metabolic interactions.</title>
        <authorList>
            <person name="Braga L.P.P."/>
            <person name="Pereira R.V."/>
            <person name="Martins L.F."/>
            <person name="Moura L.M.S."/>
            <person name="Sanchez F.B."/>
            <person name="Patane J.S.L."/>
            <person name="da Silva A.M."/>
            <person name="Setubal J.C."/>
        </authorList>
    </citation>
    <scope>NUCLEOTIDE SEQUENCE [LARGE SCALE GENOMIC DNA]</scope>
    <source>
        <strain evidence="2">ZC4RG45</strain>
    </source>
</reference>
<reference evidence="2" key="2">
    <citation type="submission" date="2018-05" db="EMBL/GenBank/DDBJ databases">
        <authorList>
            <person name="Moura L."/>
            <person name="Setubal J.C."/>
        </authorList>
    </citation>
    <scope>NUCLEOTIDE SEQUENCE</scope>
    <source>
        <strain evidence="2">ZC4RG45</strain>
    </source>
</reference>
<dbReference type="AlphaFoldDB" id="A0A2W4JPN3"/>
<reference evidence="2" key="4">
    <citation type="submission" date="2023-08" db="EMBL/GenBank/DDBJ databases">
        <authorList>
            <person name="Guima S.E.S."/>
            <person name="Martins L.F."/>
            <person name="Silva A.M."/>
            <person name="Setubal J.C."/>
        </authorList>
    </citation>
    <scope>NUCLEOTIDE SEQUENCE</scope>
    <source>
        <strain evidence="2">ZC4RG45</strain>
    </source>
</reference>
<organism evidence="3">
    <name type="scientific">Thermocrispum agreste</name>
    <dbReference type="NCBI Taxonomy" id="37925"/>
    <lineage>
        <taxon>Bacteria</taxon>
        <taxon>Bacillati</taxon>
        <taxon>Actinomycetota</taxon>
        <taxon>Actinomycetes</taxon>
        <taxon>Pseudonocardiales</taxon>
        <taxon>Pseudonocardiaceae</taxon>
        <taxon>Thermocrispum</taxon>
    </lineage>
</organism>
<feature type="transmembrane region" description="Helical" evidence="1">
    <location>
        <begin position="40"/>
        <end position="60"/>
    </location>
</feature>
<keyword evidence="1" id="KW-0472">Membrane</keyword>
<evidence type="ECO:0000256" key="1">
    <source>
        <dbReference type="SAM" id="Phobius"/>
    </source>
</evidence>
<dbReference type="STRING" id="1111738.GCA_000427905_00917"/>
<keyword evidence="1" id="KW-1133">Transmembrane helix</keyword>
<proteinExistence type="predicted"/>
<accession>A0A2W4JPN3</accession>
<comment type="caution">
    <text evidence="3">The sequence shown here is derived from an EMBL/GenBank/DDBJ whole genome shotgun (WGS) entry which is preliminary data.</text>
</comment>
<dbReference type="Proteomes" id="UP000249324">
    <property type="component" value="Unassembled WGS sequence"/>
</dbReference>
<feature type="transmembrane region" description="Helical" evidence="1">
    <location>
        <begin position="66"/>
        <end position="87"/>
    </location>
</feature>
<evidence type="ECO:0000313" key="4">
    <source>
        <dbReference type="Proteomes" id="UP000249324"/>
    </source>
</evidence>
<gene>
    <name evidence="2" type="ORF">DIU77_000410</name>
    <name evidence="3" type="ORF">DIU77_01990</name>
</gene>
<dbReference type="EMBL" id="QGUI02000002">
    <property type="protein sequence ID" value="MFO7190696.1"/>
    <property type="molecule type" value="Genomic_DNA"/>
</dbReference>
<keyword evidence="1" id="KW-0812">Transmembrane</keyword>
<evidence type="ECO:0000313" key="2">
    <source>
        <dbReference type="EMBL" id="MFO7190696.1"/>
    </source>
</evidence>
<dbReference type="EMBL" id="QGUI01000042">
    <property type="protein sequence ID" value="PZN01015.1"/>
    <property type="molecule type" value="Genomic_DNA"/>
</dbReference>